<name>A0A6M0H2L9_9CLOT</name>
<dbReference type="EMBL" id="JAAGPU010000014">
    <property type="protein sequence ID" value="NEU04965.1"/>
    <property type="molecule type" value="Genomic_DNA"/>
</dbReference>
<dbReference type="InterPro" id="IPR058240">
    <property type="entry name" value="rSAM_sf"/>
</dbReference>
<evidence type="ECO:0000256" key="2">
    <source>
        <dbReference type="ARBA" id="ARBA00022691"/>
    </source>
</evidence>
<dbReference type="SMART" id="SM00729">
    <property type="entry name" value="Elp3"/>
    <property type="match status" value="1"/>
</dbReference>
<dbReference type="Pfam" id="PF13311">
    <property type="entry name" value="DUF4080"/>
    <property type="match status" value="1"/>
</dbReference>
<reference evidence="8 9" key="1">
    <citation type="submission" date="2020-02" db="EMBL/GenBank/DDBJ databases">
        <title>Genome assembly of a novel Clostridium senegalense strain.</title>
        <authorList>
            <person name="Gupta T.B."/>
            <person name="Jauregui R."/>
            <person name="Maclean P."/>
            <person name="Nawarathana A."/>
            <person name="Brightwell G."/>
        </authorList>
    </citation>
    <scope>NUCLEOTIDE SEQUENCE [LARGE SCALE GENOMIC DNA]</scope>
    <source>
        <strain evidence="8 9">AGRFS4</strain>
    </source>
</reference>
<dbReference type="InterPro" id="IPR007197">
    <property type="entry name" value="rSAM"/>
</dbReference>
<dbReference type="InterPro" id="IPR051198">
    <property type="entry name" value="BchE-like"/>
</dbReference>
<dbReference type="CDD" id="cd01335">
    <property type="entry name" value="Radical_SAM"/>
    <property type="match status" value="1"/>
</dbReference>
<dbReference type="RefSeq" id="WP_199869896.1">
    <property type="nucleotide sequence ID" value="NZ_JAAGPU010000014.1"/>
</dbReference>
<dbReference type="PROSITE" id="PS51918">
    <property type="entry name" value="RADICAL_SAM"/>
    <property type="match status" value="1"/>
</dbReference>
<keyword evidence="4" id="KW-0408">Iron</keyword>
<dbReference type="InterPro" id="IPR006158">
    <property type="entry name" value="Cobalamin-bd"/>
</dbReference>
<dbReference type="InterPro" id="IPR006638">
    <property type="entry name" value="Elp3/MiaA/NifB-like_rSAM"/>
</dbReference>
<sequence length="566" mass="67406">MKVLLVGVNAKYIHSNLAIRYLKAYTEELNYDCETIEFSINDNIERVVADIIEKKPSVLGFSCYIWNLEYVEMIANTVKRIDENITIFYGGPEVSYDGKGFLENNVGEFLIEGEGEETYKEFIINKLREYNGETIDWSIINGLYFKEENKVKYSGRRNLMNMEQIVFPYEENEDLENKIVYYEASRGCPFNCKYCLSSTFHGVRFLDIERVKKELKYFIDKKVRLVKFVDRTFNCNEEFANQIWNFLIENHCDTRFHFEISADLLRKKSIKTLSKAKVGLFQFEVGVQTTNDNVLANINRHVNFSEIKEKVEELKGLKNIMQHLDLIAGLPGEDFQSFKKSFNDVYKIGPDELQLGFLKLLKGSPMTLEAEKWGMKYSQYPPYEVLLTKDISYEELRVLKKIEHMVDKYLNSGKFNNIIKYFDNISKFESPFDFYYQLSRFYDNKGYFKRKISSQDYYKVFLEFNEEYLKENSEFLRELIKFDYLYFNKKRGLPNFLSAENDKVMERKIKDLLVKDEKIKNGNEIHIIKFKYNMQEYLNLGNIKREDFYLAFYNEKDGYMTVENYY</sequence>
<protein>
    <submittedName>
        <fullName evidence="8">B12-binding domain-containing radical SAM protein</fullName>
    </submittedName>
</protein>
<comment type="cofactor">
    <cofactor evidence="1">
        <name>[4Fe-4S] cluster</name>
        <dbReference type="ChEBI" id="CHEBI:49883"/>
    </cofactor>
</comment>
<keyword evidence="9" id="KW-1185">Reference proteome</keyword>
<dbReference type="PANTHER" id="PTHR43409:SF16">
    <property type="entry name" value="SLR0320 PROTEIN"/>
    <property type="match status" value="1"/>
</dbReference>
<dbReference type="InterPro" id="IPR034466">
    <property type="entry name" value="Methyltransferase_Class_B"/>
</dbReference>
<dbReference type="Gene3D" id="3.40.50.280">
    <property type="entry name" value="Cobalamin-binding domain"/>
    <property type="match status" value="1"/>
</dbReference>
<keyword evidence="2" id="KW-0949">S-adenosyl-L-methionine</keyword>
<evidence type="ECO:0000256" key="3">
    <source>
        <dbReference type="ARBA" id="ARBA00022723"/>
    </source>
</evidence>
<keyword evidence="3" id="KW-0479">Metal-binding</keyword>
<dbReference type="CDD" id="cd02068">
    <property type="entry name" value="radical_SAM_B12_BD"/>
    <property type="match status" value="1"/>
</dbReference>
<evidence type="ECO:0000313" key="9">
    <source>
        <dbReference type="Proteomes" id="UP000481872"/>
    </source>
</evidence>
<dbReference type="SFLD" id="SFLDG01082">
    <property type="entry name" value="B12-binding_domain_containing"/>
    <property type="match status" value="1"/>
</dbReference>
<dbReference type="Gene3D" id="3.80.30.20">
    <property type="entry name" value="tm_1862 like domain"/>
    <property type="match status" value="1"/>
</dbReference>
<dbReference type="PANTHER" id="PTHR43409">
    <property type="entry name" value="ANAEROBIC MAGNESIUM-PROTOPORPHYRIN IX MONOMETHYL ESTER CYCLASE-RELATED"/>
    <property type="match status" value="1"/>
</dbReference>
<evidence type="ECO:0000259" key="6">
    <source>
        <dbReference type="PROSITE" id="PS51332"/>
    </source>
</evidence>
<dbReference type="PROSITE" id="PS51332">
    <property type="entry name" value="B12_BINDING"/>
    <property type="match status" value="1"/>
</dbReference>
<dbReference type="InterPro" id="IPR025288">
    <property type="entry name" value="DUF4080"/>
</dbReference>
<dbReference type="GO" id="GO:0005829">
    <property type="term" value="C:cytosol"/>
    <property type="evidence" value="ECO:0007669"/>
    <property type="project" value="TreeGrafter"/>
</dbReference>
<dbReference type="SUPFAM" id="SSF102114">
    <property type="entry name" value="Radical SAM enzymes"/>
    <property type="match status" value="1"/>
</dbReference>
<evidence type="ECO:0000256" key="4">
    <source>
        <dbReference type="ARBA" id="ARBA00023004"/>
    </source>
</evidence>
<dbReference type="SFLD" id="SFLDG01123">
    <property type="entry name" value="methyltransferase_(Class_B)"/>
    <property type="match status" value="1"/>
</dbReference>
<evidence type="ECO:0000313" key="8">
    <source>
        <dbReference type="EMBL" id="NEU04965.1"/>
    </source>
</evidence>
<gene>
    <name evidence="8" type="ORF">G3M99_08880</name>
</gene>
<evidence type="ECO:0000259" key="7">
    <source>
        <dbReference type="PROSITE" id="PS51918"/>
    </source>
</evidence>
<evidence type="ECO:0000256" key="5">
    <source>
        <dbReference type="ARBA" id="ARBA00023014"/>
    </source>
</evidence>
<evidence type="ECO:0000256" key="1">
    <source>
        <dbReference type="ARBA" id="ARBA00001966"/>
    </source>
</evidence>
<dbReference type="Pfam" id="PF04055">
    <property type="entry name" value="Radical_SAM"/>
    <property type="match status" value="1"/>
</dbReference>
<dbReference type="Pfam" id="PF02310">
    <property type="entry name" value="B12-binding"/>
    <property type="match status" value="1"/>
</dbReference>
<comment type="caution">
    <text evidence="8">The sequence shown here is derived from an EMBL/GenBank/DDBJ whole genome shotgun (WGS) entry which is preliminary data.</text>
</comment>
<dbReference type="GO" id="GO:0031419">
    <property type="term" value="F:cobalamin binding"/>
    <property type="evidence" value="ECO:0007669"/>
    <property type="project" value="InterPro"/>
</dbReference>
<organism evidence="8 9">
    <name type="scientific">Clostridium senegalense</name>
    <dbReference type="NCBI Taxonomy" id="1465809"/>
    <lineage>
        <taxon>Bacteria</taxon>
        <taxon>Bacillati</taxon>
        <taxon>Bacillota</taxon>
        <taxon>Clostridia</taxon>
        <taxon>Eubacteriales</taxon>
        <taxon>Clostridiaceae</taxon>
        <taxon>Clostridium</taxon>
    </lineage>
</organism>
<feature type="domain" description="B12-binding" evidence="6">
    <location>
        <begin position="1"/>
        <end position="133"/>
    </location>
</feature>
<accession>A0A6M0H2L9</accession>
<proteinExistence type="predicted"/>
<feature type="domain" description="Radical SAM core" evidence="7">
    <location>
        <begin position="174"/>
        <end position="403"/>
    </location>
</feature>
<dbReference type="InterPro" id="IPR023404">
    <property type="entry name" value="rSAM_horseshoe"/>
</dbReference>
<dbReference type="Proteomes" id="UP000481872">
    <property type="component" value="Unassembled WGS sequence"/>
</dbReference>
<dbReference type="GO" id="GO:0046872">
    <property type="term" value="F:metal ion binding"/>
    <property type="evidence" value="ECO:0007669"/>
    <property type="project" value="UniProtKB-KW"/>
</dbReference>
<keyword evidence="5" id="KW-0411">Iron-sulfur</keyword>
<dbReference type="GO" id="GO:0051539">
    <property type="term" value="F:4 iron, 4 sulfur cluster binding"/>
    <property type="evidence" value="ECO:0007669"/>
    <property type="project" value="UniProtKB-KW"/>
</dbReference>
<dbReference type="SFLD" id="SFLDS00029">
    <property type="entry name" value="Radical_SAM"/>
    <property type="match status" value="1"/>
</dbReference>
<dbReference type="GO" id="GO:0003824">
    <property type="term" value="F:catalytic activity"/>
    <property type="evidence" value="ECO:0007669"/>
    <property type="project" value="InterPro"/>
</dbReference>
<dbReference type="AlphaFoldDB" id="A0A6M0H2L9"/>